<dbReference type="EMBL" id="CAADIM010000011">
    <property type="protein sequence ID" value="VFR68054.1"/>
    <property type="molecule type" value="Genomic_DNA"/>
</dbReference>
<gene>
    <name evidence="2" type="ORF">ANK1_3722</name>
    <name evidence="5" type="ORF">ANK2_3723</name>
    <name evidence="3" type="ORF">BER1_4022</name>
    <name evidence="4" type="ORF">BER2_3994</name>
    <name evidence="6" type="ORF">ISE1_3883</name>
    <name evidence="7" type="ORF">ISE2_3865</name>
</gene>
<evidence type="ECO:0000313" key="6">
    <source>
        <dbReference type="EMBL" id="VFR68054.1"/>
    </source>
</evidence>
<reference evidence="2" key="1">
    <citation type="submission" date="2019-03" db="EMBL/GenBank/DDBJ databases">
        <authorList>
            <person name="Danneels B."/>
        </authorList>
    </citation>
    <scope>NUCLEOTIDE SEQUENCE</scope>
</reference>
<evidence type="ECO:0000313" key="3">
    <source>
        <dbReference type="EMBL" id="VFR41547.1"/>
    </source>
</evidence>
<evidence type="ECO:0000313" key="2">
    <source>
        <dbReference type="EMBL" id="VFR36803.1"/>
    </source>
</evidence>
<sequence length="50" mass="5343">MTSDLHEGIAAKGRELRSRWRLGGRTLCSGAPASRGRGGAGNCRRGIHRP</sequence>
<dbReference type="EMBL" id="CAADIF010000001">
    <property type="protein sequence ID" value="VFR57865.1"/>
    <property type="molecule type" value="Genomic_DNA"/>
</dbReference>
<dbReference type="EMBL" id="CAADIN010000009">
    <property type="protein sequence ID" value="VFR80285.1"/>
    <property type="molecule type" value="Genomic_DNA"/>
</dbReference>
<feature type="region of interest" description="Disordered" evidence="1">
    <location>
        <begin position="28"/>
        <end position="50"/>
    </location>
</feature>
<proteinExistence type="predicted"/>
<dbReference type="EMBL" id="CAADIA010000009">
    <property type="protein sequence ID" value="VFR36803.1"/>
    <property type="molecule type" value="Genomic_DNA"/>
</dbReference>
<evidence type="ECO:0000256" key="1">
    <source>
        <dbReference type="SAM" id="MobiDB-lite"/>
    </source>
</evidence>
<organism evidence="2">
    <name type="scientific">plant metagenome</name>
    <dbReference type="NCBI Taxonomy" id="1297885"/>
    <lineage>
        <taxon>unclassified sequences</taxon>
        <taxon>metagenomes</taxon>
        <taxon>organismal metagenomes</taxon>
    </lineage>
</organism>
<dbReference type="EMBL" id="CAADIE010000014">
    <property type="protein sequence ID" value="VFR41547.1"/>
    <property type="molecule type" value="Genomic_DNA"/>
</dbReference>
<accession>A0A484QEQ6</accession>
<protein>
    <submittedName>
        <fullName evidence="2">Uncharacterized protein</fullName>
    </submittedName>
</protein>
<evidence type="ECO:0000313" key="7">
    <source>
        <dbReference type="EMBL" id="VFR80285.1"/>
    </source>
</evidence>
<evidence type="ECO:0000313" key="4">
    <source>
        <dbReference type="EMBL" id="VFR51328.1"/>
    </source>
</evidence>
<dbReference type="AlphaFoldDB" id="A0A484QEQ6"/>
<evidence type="ECO:0000313" key="5">
    <source>
        <dbReference type="EMBL" id="VFR57865.1"/>
    </source>
</evidence>
<name>A0A484QEQ6_9ZZZZ</name>
<dbReference type="EMBL" id="CAADIH010000038">
    <property type="protein sequence ID" value="VFR51328.1"/>
    <property type="molecule type" value="Genomic_DNA"/>
</dbReference>